<sequence length="293" mass="31228">MQERHCRRTTGTAPTRDGRALFYTEFAPPTGDGPATVVLESGLAASRSYWALVQQAVAASARVVAYDRSGLGRSAPDPRPRRLQRLADDLGDLLDHLGAGPFVLVGHSWGGLVVRLAAARRPERTAGLVLLDPTDESCDLLLDPSMRRLEKAGAVAGRVLARTGLLPLLFRKVTTALPPQAAAEMRAEAFTVGAMRTHRAEQASVGADLRALRDNPPELGGIPVTVVSATRRTPGMSARAREAINAAHAYRARQSPAGRHVLAPRADHIVPVTDPATVVTEIERLLGPVPDTP</sequence>
<organism evidence="2 3">
    <name type="scientific">Streptomyces gamaensis</name>
    <dbReference type="NCBI Taxonomy" id="1763542"/>
    <lineage>
        <taxon>Bacteria</taxon>
        <taxon>Bacillati</taxon>
        <taxon>Actinomycetota</taxon>
        <taxon>Actinomycetes</taxon>
        <taxon>Kitasatosporales</taxon>
        <taxon>Streptomycetaceae</taxon>
        <taxon>Streptomyces</taxon>
    </lineage>
</organism>
<proteinExistence type="predicted"/>
<dbReference type="SUPFAM" id="SSF53474">
    <property type="entry name" value="alpha/beta-Hydrolases"/>
    <property type="match status" value="1"/>
</dbReference>
<keyword evidence="3" id="KW-1185">Reference proteome</keyword>
<comment type="caution">
    <text evidence="2">The sequence shown here is derived from an EMBL/GenBank/DDBJ whole genome shotgun (WGS) entry which is preliminary data.</text>
</comment>
<dbReference type="PANTHER" id="PTHR43433:SF5">
    <property type="entry name" value="AB HYDROLASE-1 DOMAIN-CONTAINING PROTEIN"/>
    <property type="match status" value="1"/>
</dbReference>
<dbReference type="Gene3D" id="3.40.50.1820">
    <property type="entry name" value="alpha/beta hydrolase"/>
    <property type="match status" value="1"/>
</dbReference>
<dbReference type="EMBL" id="JBHSPB010000014">
    <property type="protein sequence ID" value="MFC5722880.1"/>
    <property type="molecule type" value="Genomic_DNA"/>
</dbReference>
<dbReference type="RefSeq" id="WP_390318660.1">
    <property type="nucleotide sequence ID" value="NZ_JBHSPB010000014.1"/>
</dbReference>
<gene>
    <name evidence="2" type="ORF">ACFP1Z_22190</name>
</gene>
<evidence type="ECO:0000259" key="1">
    <source>
        <dbReference type="Pfam" id="PF00561"/>
    </source>
</evidence>
<dbReference type="InterPro" id="IPR000073">
    <property type="entry name" value="AB_hydrolase_1"/>
</dbReference>
<feature type="domain" description="AB hydrolase-1" evidence="1">
    <location>
        <begin position="36"/>
        <end position="138"/>
    </location>
</feature>
<keyword evidence="2" id="KW-0378">Hydrolase</keyword>
<reference evidence="3" key="1">
    <citation type="journal article" date="2019" name="Int. J. Syst. Evol. Microbiol.">
        <title>The Global Catalogue of Microorganisms (GCM) 10K type strain sequencing project: providing services to taxonomists for standard genome sequencing and annotation.</title>
        <authorList>
            <consortium name="The Broad Institute Genomics Platform"/>
            <consortium name="The Broad Institute Genome Sequencing Center for Infectious Disease"/>
            <person name="Wu L."/>
            <person name="Ma J."/>
        </authorList>
    </citation>
    <scope>NUCLEOTIDE SEQUENCE [LARGE SCALE GENOMIC DNA]</scope>
    <source>
        <strain evidence="3">CGMCC 4.7304</strain>
    </source>
</reference>
<dbReference type="InterPro" id="IPR050471">
    <property type="entry name" value="AB_hydrolase"/>
</dbReference>
<evidence type="ECO:0000313" key="3">
    <source>
        <dbReference type="Proteomes" id="UP001596083"/>
    </source>
</evidence>
<dbReference type="Pfam" id="PF00561">
    <property type="entry name" value="Abhydrolase_1"/>
    <property type="match status" value="1"/>
</dbReference>
<dbReference type="Proteomes" id="UP001596083">
    <property type="component" value="Unassembled WGS sequence"/>
</dbReference>
<name>A0ABW0Z8Z5_9ACTN</name>
<evidence type="ECO:0000313" key="2">
    <source>
        <dbReference type="EMBL" id="MFC5722880.1"/>
    </source>
</evidence>
<dbReference type="GO" id="GO:0016787">
    <property type="term" value="F:hydrolase activity"/>
    <property type="evidence" value="ECO:0007669"/>
    <property type="project" value="UniProtKB-KW"/>
</dbReference>
<dbReference type="InterPro" id="IPR029058">
    <property type="entry name" value="AB_hydrolase_fold"/>
</dbReference>
<protein>
    <submittedName>
        <fullName evidence="2">Alpha/beta fold hydrolase</fullName>
    </submittedName>
</protein>
<dbReference type="PANTHER" id="PTHR43433">
    <property type="entry name" value="HYDROLASE, ALPHA/BETA FOLD FAMILY PROTEIN"/>
    <property type="match status" value="1"/>
</dbReference>
<dbReference type="PRINTS" id="PR00111">
    <property type="entry name" value="ABHYDROLASE"/>
</dbReference>
<accession>A0ABW0Z8Z5</accession>